<evidence type="ECO:0000256" key="13">
    <source>
        <dbReference type="SAM" id="Phobius"/>
    </source>
</evidence>
<dbReference type="SUPFAM" id="SSF53850">
    <property type="entry name" value="Periplasmic binding protein-like II"/>
    <property type="match status" value="5"/>
</dbReference>
<dbReference type="InterPro" id="IPR052192">
    <property type="entry name" value="Insect_Ionotropic_Sensory_Rcpt"/>
</dbReference>
<evidence type="ECO:0000256" key="4">
    <source>
        <dbReference type="ARBA" id="ARBA00022475"/>
    </source>
</evidence>
<sequence length="2594" mass="299022">MTTLMFKWIRALSRQGVASTNLYFSQLQESSYYLKRTIRPYYIALISNFNAINEFSLATSTFDMSSAAWLVIFIYEENGTDHCHNPPGNIFHLRFNTEMMVRCGTENILREWYSIDTNQVEIMDVATWSLEKGITKLAPDFLYERRCNLQGLIMRAVKVKELSFKSTNKDDEVDSMFGRILKELCHTLNFSFNIVSEVKEYGKWNIKEQIWSGGMGELYTGRADISISDFIISNNRCNAVDCTHPFFYYKNILVIREPENLMIQWSSHFLTFTHSVWTAAFGVLIVSSILLVLLKINSGTDRKIGYLFIDNLLEIWGIFCQQGLPDIYHKSSLRIVYFSIFILVIVFWAAYSAALISSLTTVIKVLPFDSFESFVTDGTYQLSVLRGTIFQNEFINSRDPFAKKVMELMLEKEKLPLTKQEGLKSVCKNEKLALYMSEIYSVEKLKIICNLASIDTGHVNHFAMILSKHNPFTDLINFQLQKFMAKGMMNRLKDTSFKKKSIEMIQHKPVGLISIIPLISYFLIGIVLSTCILIIEKCIFVHKRKNKSIVHRIPFIKSSVFHIKKKKIIGNIAKNYGNNKCARVKIFFIFFFSFILRLLSFFSEMDMTTIMFKWRRALSREGAASTNLYFSQLQESSYYLKQTTRPYYIALISNFNAINEFSLATSTFDMSSAVWLVMFIYEENGTDYCHNPQGNIFHLRFNTEMMVRCGTENILREWYSIDTNQIEINDVATWNLEKGITKLVPDFLYERRNNLKGLIMRAVLIKDSQLIMKNKDGEIDGIFGRIFKELCETLNFSFNIVSEVEEYGRWNPKEKTWSGGIEELYTGRADIFISDYIITKNTLNDVDFTLPILNSKNILVIREPENLMIQWSSHFSTFTLAVWSAVFGILIVSSILLILLKINSGTDRKIGYLFIDNLLEIWGIFCQQGLPDIYQKSSLRIVYFSIFILVIVFWAAYSAALISFLTSVNYVLPFNSLESFVADGTYQLAPTRGTAYSDKFTNSNDPVAEKILKLMLKGEELPITETEGFKRICKNRKLAIYTSDQVYRKNNIKIPCNVVRIETGHRNSFAMVLSKYNPFTDLINFQLQKFIDNGMINRLKDTSFKIKSKSIIKHQPVPLISVISLILFFSIGIVLSTCILIIEKCIFVPKGKNISLKKSIKNFAIDYTNRKCSRILPLLLLFLVKTTSSSELYSINEEQTSFIMDICKVYGPKFVVFLYAESIKEMDMTTIMFKWRRALSREGAASTNLYFSQLQESSYYLKQTTRPYYIALISNFNAINEFSLATSTFDMSSAVWLVIFIYEENGTDYCHNPPGNIFHLRFNTEMMVRCGAENILREWYSIDTNQVEIMDVATWSLEKGITKLVPDFLYERRNNLKGLIMRAVLVKGSTVINQNENGKLGSTFIELLRELCVALNFSFDIVSEVKEFGRWNPEEKTWTGAIAELYNGRADIALAMFSITNYRFNAVDFTLPYVITKNYLYIRKPRTFEVKWSSYFLTFTNSVWMAMSAVLIVASVLLIFLKIKNGTDRKIGHLLVDNFLEIWGIVCQQGLSDFSNRSSLRIAYLSIFFLVTIFWAGYSATLISFLTSVMNILPFDSLEDFIADGTYQLTVPRGTSYYDKFAIMDVATWSLEKGITKLVPDFLYERRNNLKGLIMRAVLVKDSQFTIINKDGEIDGVFGRIIKELCRTLNFSFNVVSEVEQYGKWNPKKKIWSGGIAELYYGRADISISCFIISNDRFNTVDFTYSLFNYKNIIVIQEQKNLVVQWSSHFLTFKGSVWSALFGILIVTSTFLILLKIKSGTDRKIGYLLIDNLLEIWDFSHRSSFRIVYFSIFILVIVFWAGYSAAVISILTSVNHALTFDSLESFAADGTYQLIAARGTAFYDMFANTKDPLIKKIMKLMLKEEKLPTTEFEGFERICKNGKLALYMNDHLHHTENLIVPCNIVHIETGHINHFAMILSKHNPFTAVINFQLQKFMDKGIMNRLKNTSFKKKSINTVKYQPVRLISVIPLISYFLIGIVLSTCILIIEKCIFVRKKKNNSMVHHMPSSVFYVKKKKIIGNIAKNYGSNKCARKHIILLIYYNSCVSHNSNDNNCSIFLFLLLFLPKTTSSSKLYSIHDEQTSFIMDISKYYGSKSVIFFYAESVNIFFIFSSSIILHLLSFFSEMDMTTIMFKWRRALSREGVASTNLYFSQLQKSSYYLRRTTRPYYIALISNVNAINEFSLATSTFDMSSAVWLVIFIYEENGTDYCHNPQGNIFHLRFNTEMMVRCGTENILREWYSIDTNQIEIMDVATWSLEKGITKLVPDFLYERRNNLKGLIMRAVSLKNTPFVTIKKDGELDGSFGRILKDISVTLNFSFNIVSEKEEHGRWISKEKTWSGGIEELYTGRADIALARFSISKDRLDAVDFTLPHLAIKNYLYIRKPDSFAVKWSSYFLTFTNSVWIAMFGVLIVATILLIFLKIKNGTDCKIGHLLVDNFLEIWGIFCQQGLADFTYIFSLRIAYCSIYVSIFIFWTGYSAGLISFLTTVNRALPFNSLEGFVADGTYQLIVSRGTAYYDRFANSKDSLAEKAMKLMLKEEKLPITEFEGFERVR</sequence>
<dbReference type="InterPro" id="IPR001320">
    <property type="entry name" value="Iontro_rcpt_C"/>
</dbReference>
<evidence type="ECO:0000256" key="8">
    <source>
        <dbReference type="ARBA" id="ARBA00023136"/>
    </source>
</evidence>
<evidence type="ECO:0000313" key="16">
    <source>
        <dbReference type="Proteomes" id="UP001607302"/>
    </source>
</evidence>
<evidence type="ECO:0000256" key="11">
    <source>
        <dbReference type="ARBA" id="ARBA00023286"/>
    </source>
</evidence>
<evidence type="ECO:0000256" key="6">
    <source>
        <dbReference type="ARBA" id="ARBA00022989"/>
    </source>
</evidence>
<dbReference type="EMBL" id="JAUDFV010000158">
    <property type="protein sequence ID" value="KAL2713241.1"/>
    <property type="molecule type" value="Genomic_DNA"/>
</dbReference>
<feature type="transmembrane region" description="Helical" evidence="13">
    <location>
        <begin position="1117"/>
        <end position="1142"/>
    </location>
</feature>
<evidence type="ECO:0000256" key="3">
    <source>
        <dbReference type="ARBA" id="ARBA00022448"/>
    </source>
</evidence>
<keyword evidence="7" id="KW-0406">Ion transport</keyword>
<dbReference type="GO" id="GO:0034220">
    <property type="term" value="P:monoatomic ion transmembrane transport"/>
    <property type="evidence" value="ECO:0007669"/>
    <property type="project" value="UniProtKB-KW"/>
</dbReference>
<dbReference type="Gene3D" id="1.10.287.70">
    <property type="match status" value="4"/>
</dbReference>
<feature type="transmembrane region" description="Helical" evidence="13">
    <location>
        <begin position="1827"/>
        <end position="1851"/>
    </location>
</feature>
<evidence type="ECO:0000256" key="2">
    <source>
        <dbReference type="ARBA" id="ARBA00008685"/>
    </source>
</evidence>
<dbReference type="InterPro" id="IPR019594">
    <property type="entry name" value="Glu/Gly-bd"/>
</dbReference>
<feature type="transmembrane region" description="Helical" evidence="13">
    <location>
        <begin position="1562"/>
        <end position="1586"/>
    </location>
</feature>
<keyword evidence="8 13" id="KW-0472">Membrane</keyword>
<feature type="transmembrane region" description="Helical" evidence="13">
    <location>
        <begin position="2138"/>
        <end position="2163"/>
    </location>
</feature>
<feature type="transmembrane region" description="Helical" evidence="13">
    <location>
        <begin position="2005"/>
        <end position="2028"/>
    </location>
</feature>
<evidence type="ECO:0000313" key="15">
    <source>
        <dbReference type="EMBL" id="KAL2713241.1"/>
    </source>
</evidence>
<comment type="subcellular location">
    <subcellularLocation>
        <location evidence="1">Cell membrane</location>
        <topology evidence="1">Multi-pass membrane protein</topology>
    </subcellularLocation>
</comment>
<dbReference type="SMART" id="SM00918">
    <property type="entry name" value="Lig_chan-Glu_bd"/>
    <property type="match status" value="4"/>
</dbReference>
<feature type="transmembrane region" description="Helical" evidence="13">
    <location>
        <begin position="880"/>
        <end position="900"/>
    </location>
</feature>
<dbReference type="Gene3D" id="3.40.190.10">
    <property type="entry name" value="Periplasmic binding protein-like II"/>
    <property type="match status" value="6"/>
</dbReference>
<keyword evidence="9" id="KW-0675">Receptor</keyword>
<keyword evidence="11" id="KW-1071">Ligand-gated ion channel</keyword>
<comment type="caution">
    <text evidence="15">The sequence shown here is derived from an EMBL/GenBank/DDBJ whole genome shotgun (WGS) entry which is preliminary data.</text>
</comment>
<evidence type="ECO:0000256" key="7">
    <source>
        <dbReference type="ARBA" id="ARBA00023065"/>
    </source>
</evidence>
<keyword evidence="12" id="KW-0407">Ion channel</keyword>
<dbReference type="Proteomes" id="UP001607302">
    <property type="component" value="Unassembled WGS sequence"/>
</dbReference>
<gene>
    <name evidence="15" type="ORF">V1478_016939</name>
</gene>
<keyword evidence="5 13" id="KW-0812">Transmembrane</keyword>
<accession>A0ABD1ZYI6</accession>
<feature type="domain" description="Ionotropic glutamate receptor L-glutamate and glycine-binding" evidence="14">
    <location>
        <begin position="769"/>
        <end position="826"/>
    </location>
</feature>
<feature type="domain" description="Ionotropic glutamate receptor L-glutamate and glycine-binding" evidence="14">
    <location>
        <begin position="1389"/>
        <end position="1447"/>
    </location>
</feature>
<proteinExistence type="inferred from homology"/>
<dbReference type="Pfam" id="PF10613">
    <property type="entry name" value="Lig_chan-Glu_bd"/>
    <property type="match status" value="5"/>
</dbReference>
<evidence type="ECO:0000259" key="14">
    <source>
        <dbReference type="SMART" id="SM00918"/>
    </source>
</evidence>
<feature type="transmembrane region" description="Helical" evidence="13">
    <location>
        <begin position="276"/>
        <end position="294"/>
    </location>
</feature>
<keyword evidence="6 13" id="KW-1133">Transmembrane helix</keyword>
<feature type="domain" description="Ionotropic glutamate receptor L-glutamate and glycine-binding" evidence="14">
    <location>
        <begin position="2330"/>
        <end position="2387"/>
    </location>
</feature>
<dbReference type="PANTHER" id="PTHR42643">
    <property type="entry name" value="IONOTROPIC RECEPTOR 20A-RELATED"/>
    <property type="match status" value="1"/>
</dbReference>
<evidence type="ECO:0000256" key="12">
    <source>
        <dbReference type="ARBA" id="ARBA00023303"/>
    </source>
</evidence>
<reference evidence="15 16" key="1">
    <citation type="journal article" date="2024" name="Ann. Entomol. Soc. Am.">
        <title>Genomic analyses of the southern and eastern yellowjacket wasps (Hymenoptera: Vespidae) reveal evolutionary signatures of social life.</title>
        <authorList>
            <person name="Catto M.A."/>
            <person name="Caine P.B."/>
            <person name="Orr S.E."/>
            <person name="Hunt B.G."/>
            <person name="Goodisman M.A.D."/>
        </authorList>
    </citation>
    <scope>NUCLEOTIDE SEQUENCE [LARGE SCALE GENOMIC DNA]</scope>
    <source>
        <strain evidence="15">233</strain>
        <tissue evidence="15">Head and thorax</tissue>
    </source>
</reference>
<evidence type="ECO:0000256" key="10">
    <source>
        <dbReference type="ARBA" id="ARBA00023180"/>
    </source>
</evidence>
<keyword evidence="3" id="KW-0813">Transport</keyword>
<protein>
    <submittedName>
        <fullName evidence="15">Glutamate receptor 3-like isoform X3</fullName>
    </submittedName>
</protein>
<keyword evidence="4" id="KW-1003">Cell membrane</keyword>
<feature type="transmembrane region" description="Helical" evidence="13">
    <location>
        <begin position="510"/>
        <end position="535"/>
    </location>
</feature>
<evidence type="ECO:0000256" key="9">
    <source>
        <dbReference type="ARBA" id="ARBA00023170"/>
    </source>
</evidence>
<feature type="transmembrane region" description="Helical" evidence="13">
    <location>
        <begin position="1777"/>
        <end position="1795"/>
    </location>
</feature>
<feature type="transmembrane region" description="Helical" evidence="13">
    <location>
        <begin position="584"/>
        <end position="602"/>
    </location>
</feature>
<name>A0ABD1ZYI6_VESSQ</name>
<feature type="transmembrane region" description="Helical" evidence="13">
    <location>
        <begin position="1503"/>
        <end position="1521"/>
    </location>
</feature>
<keyword evidence="16" id="KW-1185">Reference proteome</keyword>
<dbReference type="PANTHER" id="PTHR42643:SF32">
    <property type="entry name" value="IONOTROPIC RECEPTOR 31A, ISOFORM C-RELATED"/>
    <property type="match status" value="1"/>
</dbReference>
<evidence type="ECO:0000256" key="5">
    <source>
        <dbReference type="ARBA" id="ARBA00022692"/>
    </source>
</evidence>
<feature type="domain" description="Ionotropic glutamate receptor L-glutamate and glycine-binding" evidence="14">
    <location>
        <begin position="1664"/>
        <end position="1721"/>
    </location>
</feature>
<comment type="similarity">
    <text evidence="2">Belongs to the glutamate-gated ion channel (TC 1.A.10.1) family.</text>
</comment>
<organism evidence="15 16">
    <name type="scientific">Vespula squamosa</name>
    <name type="common">Southern yellow jacket</name>
    <name type="synonym">Wasp</name>
    <dbReference type="NCBI Taxonomy" id="30214"/>
    <lineage>
        <taxon>Eukaryota</taxon>
        <taxon>Metazoa</taxon>
        <taxon>Ecdysozoa</taxon>
        <taxon>Arthropoda</taxon>
        <taxon>Hexapoda</taxon>
        <taxon>Insecta</taxon>
        <taxon>Pterygota</taxon>
        <taxon>Neoptera</taxon>
        <taxon>Endopterygota</taxon>
        <taxon>Hymenoptera</taxon>
        <taxon>Apocrita</taxon>
        <taxon>Aculeata</taxon>
        <taxon>Vespoidea</taxon>
        <taxon>Vespidae</taxon>
        <taxon>Vespinae</taxon>
        <taxon>Vespula</taxon>
    </lineage>
</organism>
<dbReference type="GO" id="GO:0005886">
    <property type="term" value="C:plasma membrane"/>
    <property type="evidence" value="ECO:0007669"/>
    <property type="project" value="UniProtKB-SubCell"/>
</dbReference>
<dbReference type="Pfam" id="PF00060">
    <property type="entry name" value="Lig_chan"/>
    <property type="match status" value="2"/>
</dbReference>
<feature type="transmembrane region" description="Helical" evidence="13">
    <location>
        <begin position="2443"/>
        <end position="2461"/>
    </location>
</feature>
<feature type="transmembrane region" description="Helical" evidence="13">
    <location>
        <begin position="942"/>
        <end position="965"/>
    </location>
</feature>
<keyword evidence="10" id="KW-0325">Glycoprotein</keyword>
<feature type="transmembrane region" description="Helical" evidence="13">
    <location>
        <begin position="335"/>
        <end position="356"/>
    </location>
</feature>
<dbReference type="GO" id="GO:0050906">
    <property type="term" value="P:detection of stimulus involved in sensory perception"/>
    <property type="evidence" value="ECO:0007669"/>
    <property type="project" value="UniProtKB-ARBA"/>
</dbReference>
<feature type="transmembrane region" description="Helical" evidence="13">
    <location>
        <begin position="2502"/>
        <end position="2526"/>
    </location>
</feature>
<evidence type="ECO:0000256" key="1">
    <source>
        <dbReference type="ARBA" id="ARBA00004651"/>
    </source>
</evidence>